<evidence type="ECO:0000259" key="1">
    <source>
        <dbReference type="Pfam" id="PF08311"/>
    </source>
</evidence>
<protein>
    <recommendedName>
        <fullName evidence="1">BUB1 N-terminal domain-containing protein</fullName>
    </recommendedName>
</protein>
<proteinExistence type="predicted"/>
<dbReference type="Gene3D" id="1.25.40.430">
    <property type="match status" value="1"/>
</dbReference>
<dbReference type="InterPro" id="IPR013212">
    <property type="entry name" value="Mad3/Bub1_I"/>
</dbReference>
<keyword evidence="3" id="KW-1185">Reference proteome</keyword>
<dbReference type="Ensembl" id="ENSMZET00005018343.1">
    <property type="protein sequence ID" value="ENSMZEP00005017767.1"/>
    <property type="gene ID" value="ENSMZEG00005013355.1"/>
</dbReference>
<accession>A0A3P9C6N5</accession>
<sequence length="103" mass="11469">VDPVSLYSQVFSRGVGTRTAGLYVAWAQHFEQRGLHEQADAVYQKACDVTLPCNLCDILSVLDVSIHLLLLIQDKRILCFSLRRLGDTLVLLILNMNNKGGNL</sequence>
<reference evidence="2" key="3">
    <citation type="submission" date="2025-09" db="UniProtKB">
        <authorList>
            <consortium name="Ensembl"/>
        </authorList>
    </citation>
    <scope>IDENTIFICATION</scope>
</reference>
<name>A0A3P9C6N5_9CICH</name>
<reference evidence="2" key="2">
    <citation type="submission" date="2025-08" db="UniProtKB">
        <authorList>
            <consortium name="Ensembl"/>
        </authorList>
    </citation>
    <scope>IDENTIFICATION</scope>
</reference>
<reference evidence="2 3" key="1">
    <citation type="journal article" date="2014" name="Nature">
        <title>The genomic substrate for adaptive radiation in African cichlid fish.</title>
        <authorList>
            <person name="Brawand D."/>
            <person name="Wagner C.E."/>
            <person name="Li Y.I."/>
            <person name="Malinsky M."/>
            <person name="Keller I."/>
            <person name="Fan S."/>
            <person name="Simakov O."/>
            <person name="Ng A.Y."/>
            <person name="Lim Z.W."/>
            <person name="Bezault E."/>
            <person name="Turner-Maier J."/>
            <person name="Johnson J."/>
            <person name="Alcazar R."/>
            <person name="Noh H.J."/>
            <person name="Russell P."/>
            <person name="Aken B."/>
            <person name="Alfoldi J."/>
            <person name="Amemiya C."/>
            <person name="Azzouzi N."/>
            <person name="Baroiller J.F."/>
            <person name="Barloy-Hubler F."/>
            <person name="Berlin A."/>
            <person name="Bloomquist R."/>
            <person name="Carleton K.L."/>
            <person name="Conte M.A."/>
            <person name="D'Cotta H."/>
            <person name="Eshel O."/>
            <person name="Gaffney L."/>
            <person name="Galibert F."/>
            <person name="Gante H.F."/>
            <person name="Gnerre S."/>
            <person name="Greuter L."/>
            <person name="Guyon R."/>
            <person name="Haddad N.S."/>
            <person name="Haerty W."/>
            <person name="Harris R.M."/>
            <person name="Hofmann H.A."/>
            <person name="Hourlier T."/>
            <person name="Hulata G."/>
            <person name="Jaffe D.B."/>
            <person name="Lara M."/>
            <person name="Lee A.P."/>
            <person name="MacCallum I."/>
            <person name="Mwaiko S."/>
            <person name="Nikaido M."/>
            <person name="Nishihara H."/>
            <person name="Ozouf-Costaz C."/>
            <person name="Penman D.J."/>
            <person name="Przybylski D."/>
            <person name="Rakotomanga M."/>
            <person name="Renn S.C.P."/>
            <person name="Ribeiro F.J."/>
            <person name="Ron M."/>
            <person name="Salzburger W."/>
            <person name="Sanchez-Pulido L."/>
            <person name="Santos M.E."/>
            <person name="Searle S."/>
            <person name="Sharpe T."/>
            <person name="Swofford R."/>
            <person name="Tan F.J."/>
            <person name="Williams L."/>
            <person name="Young S."/>
            <person name="Yin S."/>
            <person name="Okada N."/>
            <person name="Kocher T.D."/>
            <person name="Miska E.A."/>
            <person name="Lander E.S."/>
            <person name="Venkatesh B."/>
            <person name="Fernald R.D."/>
            <person name="Meyer A."/>
            <person name="Ponting C.P."/>
            <person name="Streelman J.T."/>
            <person name="Lindblad-Toh K."/>
            <person name="Seehausen O."/>
            <person name="Di Palma F."/>
        </authorList>
    </citation>
    <scope>NUCLEOTIDE SEQUENCE</scope>
</reference>
<dbReference type="Proteomes" id="UP000265160">
    <property type="component" value="LG15"/>
</dbReference>
<organism evidence="2 3">
    <name type="scientific">Maylandia zebra</name>
    <name type="common">zebra mbuna</name>
    <dbReference type="NCBI Taxonomy" id="106582"/>
    <lineage>
        <taxon>Eukaryota</taxon>
        <taxon>Metazoa</taxon>
        <taxon>Chordata</taxon>
        <taxon>Craniata</taxon>
        <taxon>Vertebrata</taxon>
        <taxon>Euteleostomi</taxon>
        <taxon>Actinopterygii</taxon>
        <taxon>Neopterygii</taxon>
        <taxon>Teleostei</taxon>
        <taxon>Neoteleostei</taxon>
        <taxon>Acanthomorphata</taxon>
        <taxon>Ovalentaria</taxon>
        <taxon>Cichlomorphae</taxon>
        <taxon>Cichliformes</taxon>
        <taxon>Cichlidae</taxon>
        <taxon>African cichlids</taxon>
        <taxon>Pseudocrenilabrinae</taxon>
        <taxon>Haplochromini</taxon>
        <taxon>Maylandia</taxon>
        <taxon>Maylandia zebra complex</taxon>
    </lineage>
</organism>
<dbReference type="GeneTree" id="ENSGT00940000177253"/>
<dbReference type="AlphaFoldDB" id="A0A3P9C6N5"/>
<dbReference type="Pfam" id="PF08311">
    <property type="entry name" value="Mad3_BUB1_I"/>
    <property type="match status" value="1"/>
</dbReference>
<dbReference type="STRING" id="106582.ENSMZEP00005017767"/>
<evidence type="ECO:0000313" key="3">
    <source>
        <dbReference type="Proteomes" id="UP000265160"/>
    </source>
</evidence>
<feature type="domain" description="BUB1 N-terminal" evidence="1">
    <location>
        <begin position="2"/>
        <end position="46"/>
    </location>
</feature>
<evidence type="ECO:0000313" key="2">
    <source>
        <dbReference type="Ensembl" id="ENSMZEP00005017767.1"/>
    </source>
</evidence>